<keyword evidence="6" id="KW-0479">Metal-binding</keyword>
<dbReference type="GO" id="GO:1990077">
    <property type="term" value="C:primosome complex"/>
    <property type="evidence" value="ECO:0007669"/>
    <property type="project" value="UniProtKB-KW"/>
</dbReference>
<dbReference type="Pfam" id="PF08275">
    <property type="entry name" value="DNAG_N"/>
    <property type="match status" value="1"/>
</dbReference>
<evidence type="ECO:0000256" key="5">
    <source>
        <dbReference type="ARBA" id="ARBA00022705"/>
    </source>
</evidence>
<dbReference type="Gene3D" id="3.40.1360.10">
    <property type="match status" value="1"/>
</dbReference>
<keyword evidence="5" id="KW-0235">DNA replication</keyword>
<dbReference type="Proteomes" id="UP000236592">
    <property type="component" value="Chromosome"/>
</dbReference>
<keyword evidence="9" id="KW-0804">Transcription</keyword>
<sequence length="885" mass="100987">MTISEIKHTLSLETVLRHYNLTPDKNNRLTCPWHPDKTPSLQLYPKTNSWTCFSSNCNAGSGDQIDFIMKYENISKYEAIQKATSLIGHTTPETIPTTTPKEEKPKEELPEATLSRTETLQLALDYFTAGIKSNSTTAKNYIQSRGLEKLSAMGNYPMGYNSGQLHHRENSKYIPDYVHVGLLQNNPSGGYRVFAKHCLMFPLKNKDGQVVSFYGRSIAATGKNKHYYLKNSQGLYPAYPPAGTQKLLITESIIDTATLLQINSITSNFTLLAAYGTNRLTQEHLEAISRLTYLGEIVFFFDGDDAGRRAATKYAEQIHFLLPKVSISHIETPDGEDPNSLYVTYEEGYILELLNNRKQLYSTEGKAVKEEKSEAAPKLNSKNHEALVYETTELHFTVLGGIKISGLERMKVTLKIAVKNSHYAPIRQHLDLYNNEQLTRLVRTINEQLDVKTEVIREGLLALIEELEAYRIERLSQTQSMQEESPALTPTELTKAEEYLKAENLMQRLMDDLGKTGIVGEIHNRLIMYLVYLSRITQEPLHIISFGASGTGKTHLQESIGNLLPEEDKLEITSLSGNALYYFKNDEIRHKVLLIEDMDGAQDVLYPLRELQTKQKLTKTVSIKDSQGNIKTIKVTVHGPVCIAGCTTKSRIYEDNANRSLLIHLDGSSEQDDRIMAYQRSEAAGQINKDQEESYTRLLRNIQRMVRPIKVINPYAPQLQIPGKVFKKRRSNWIYLRFIEIITLIHQYQREEKADTDTGEVYIESTLEDIAWANKLLKDILLRKADELSEPSRNFFERLKKWLKESKKSEFRTQELRTEMGVTASSLKRYLPELTSCGLVQIIGGNKTRGYTYEVSSYEEYKKLKHSIDHVLDSLLEQLQRKEHS</sequence>
<evidence type="ECO:0000313" key="13">
    <source>
        <dbReference type="Proteomes" id="UP000236592"/>
    </source>
</evidence>
<keyword evidence="7" id="KW-0863">Zinc-finger</keyword>
<name>A0A2I7SGF6_9FLAO</name>
<evidence type="ECO:0000313" key="12">
    <source>
        <dbReference type="EMBL" id="AUS04924.1"/>
    </source>
</evidence>
<dbReference type="SUPFAM" id="SSF57783">
    <property type="entry name" value="Zinc beta-ribbon"/>
    <property type="match status" value="1"/>
</dbReference>
<dbReference type="InterPro" id="IPR050219">
    <property type="entry name" value="DnaG_primase"/>
</dbReference>
<dbReference type="InterPro" id="IPR006171">
    <property type="entry name" value="TOPRIM_dom"/>
</dbReference>
<evidence type="ECO:0000256" key="3">
    <source>
        <dbReference type="ARBA" id="ARBA00022679"/>
    </source>
</evidence>
<dbReference type="GO" id="GO:0003899">
    <property type="term" value="F:DNA-directed RNA polymerase activity"/>
    <property type="evidence" value="ECO:0007669"/>
    <property type="project" value="InterPro"/>
</dbReference>
<feature type="compositionally biased region" description="Basic and acidic residues" evidence="10">
    <location>
        <begin position="100"/>
        <end position="109"/>
    </location>
</feature>
<keyword evidence="3" id="KW-0808">Transferase</keyword>
<dbReference type="EMBL" id="CP025938">
    <property type="protein sequence ID" value="AUS04924.1"/>
    <property type="molecule type" value="Genomic_DNA"/>
</dbReference>
<dbReference type="InterPro" id="IPR013264">
    <property type="entry name" value="DNAG_N"/>
</dbReference>
<dbReference type="GO" id="GO:0000428">
    <property type="term" value="C:DNA-directed RNA polymerase complex"/>
    <property type="evidence" value="ECO:0007669"/>
    <property type="project" value="UniProtKB-KW"/>
</dbReference>
<dbReference type="InterPro" id="IPR037068">
    <property type="entry name" value="DNA_primase_core_N_sf"/>
</dbReference>
<dbReference type="SUPFAM" id="SSF56731">
    <property type="entry name" value="DNA primase core"/>
    <property type="match status" value="1"/>
</dbReference>
<dbReference type="GO" id="GO:0008270">
    <property type="term" value="F:zinc ion binding"/>
    <property type="evidence" value="ECO:0007669"/>
    <property type="project" value="UniProtKB-KW"/>
</dbReference>
<dbReference type="KEGG" id="taj:C1A40_05320"/>
<dbReference type="PROSITE" id="PS50880">
    <property type="entry name" value="TOPRIM"/>
    <property type="match status" value="1"/>
</dbReference>
<dbReference type="InterPro" id="IPR036977">
    <property type="entry name" value="DNA_primase_Znf_CHC2"/>
</dbReference>
<evidence type="ECO:0000256" key="7">
    <source>
        <dbReference type="ARBA" id="ARBA00022771"/>
    </source>
</evidence>
<organism evidence="12 13">
    <name type="scientific">Pseudotamlana carrageenivorans</name>
    <dbReference type="NCBI Taxonomy" id="2069432"/>
    <lineage>
        <taxon>Bacteria</taxon>
        <taxon>Pseudomonadati</taxon>
        <taxon>Bacteroidota</taxon>
        <taxon>Flavobacteriia</taxon>
        <taxon>Flavobacteriales</taxon>
        <taxon>Flavobacteriaceae</taxon>
        <taxon>Pseudotamlana</taxon>
    </lineage>
</organism>
<keyword evidence="8" id="KW-0862">Zinc</keyword>
<gene>
    <name evidence="12" type="ORF">C1A40_05320</name>
</gene>
<dbReference type="InterPro" id="IPR002694">
    <property type="entry name" value="Znf_CHC2"/>
</dbReference>
<evidence type="ECO:0000256" key="6">
    <source>
        <dbReference type="ARBA" id="ARBA00022723"/>
    </source>
</evidence>
<protein>
    <submittedName>
        <fullName evidence="12">DNA primase</fullName>
    </submittedName>
</protein>
<evidence type="ECO:0000256" key="2">
    <source>
        <dbReference type="ARBA" id="ARBA00022515"/>
    </source>
</evidence>
<dbReference type="GO" id="GO:0003677">
    <property type="term" value="F:DNA binding"/>
    <property type="evidence" value="ECO:0007669"/>
    <property type="project" value="InterPro"/>
</dbReference>
<dbReference type="AlphaFoldDB" id="A0A2I7SGF6"/>
<evidence type="ECO:0000256" key="9">
    <source>
        <dbReference type="ARBA" id="ARBA00023163"/>
    </source>
</evidence>
<dbReference type="SUPFAM" id="SSF52540">
    <property type="entry name" value="P-loop containing nucleoside triphosphate hydrolases"/>
    <property type="match status" value="1"/>
</dbReference>
<dbReference type="SMART" id="SM00400">
    <property type="entry name" value="ZnF_CHCC"/>
    <property type="match status" value="1"/>
</dbReference>
<dbReference type="PANTHER" id="PTHR30313:SF2">
    <property type="entry name" value="DNA PRIMASE"/>
    <property type="match status" value="1"/>
</dbReference>
<feature type="compositionally biased region" description="Low complexity" evidence="10">
    <location>
        <begin position="90"/>
        <end position="99"/>
    </location>
</feature>
<evidence type="ECO:0000256" key="4">
    <source>
        <dbReference type="ARBA" id="ARBA00022695"/>
    </source>
</evidence>
<keyword evidence="4" id="KW-0548">Nucleotidyltransferase</keyword>
<keyword evidence="2" id="KW-0639">Primosome</keyword>
<evidence type="ECO:0000256" key="8">
    <source>
        <dbReference type="ARBA" id="ARBA00022833"/>
    </source>
</evidence>
<keyword evidence="13" id="KW-1185">Reference proteome</keyword>
<dbReference type="PANTHER" id="PTHR30313">
    <property type="entry name" value="DNA PRIMASE"/>
    <property type="match status" value="1"/>
</dbReference>
<dbReference type="Pfam" id="PF01807">
    <property type="entry name" value="Zn_ribbon_DnaG"/>
    <property type="match status" value="1"/>
</dbReference>
<proteinExistence type="predicted"/>
<evidence type="ECO:0000259" key="11">
    <source>
        <dbReference type="PROSITE" id="PS50880"/>
    </source>
</evidence>
<dbReference type="Gene3D" id="3.90.980.10">
    <property type="entry name" value="DNA primase, catalytic core, N-terminal domain"/>
    <property type="match status" value="1"/>
</dbReference>
<reference evidence="13" key="1">
    <citation type="submission" date="2018-01" db="EMBL/GenBank/DDBJ databases">
        <title>Complete genome of Tamlana sp. UJ94.</title>
        <authorList>
            <person name="Jung J."/>
            <person name="Chung D."/>
            <person name="Bae S.S."/>
            <person name="Baek K."/>
        </authorList>
    </citation>
    <scope>NUCLEOTIDE SEQUENCE [LARGE SCALE GENOMIC DNA]</scope>
    <source>
        <strain evidence="13">UJ94</strain>
    </source>
</reference>
<evidence type="ECO:0000256" key="10">
    <source>
        <dbReference type="SAM" id="MobiDB-lite"/>
    </source>
</evidence>
<dbReference type="GO" id="GO:0006269">
    <property type="term" value="P:DNA replication, synthesis of primer"/>
    <property type="evidence" value="ECO:0007669"/>
    <property type="project" value="UniProtKB-KW"/>
</dbReference>
<feature type="domain" description="Toprim" evidence="11">
    <location>
        <begin position="245"/>
        <end position="333"/>
    </location>
</feature>
<keyword evidence="1" id="KW-0240">DNA-directed RNA polymerase</keyword>
<dbReference type="InterPro" id="IPR027417">
    <property type="entry name" value="P-loop_NTPase"/>
</dbReference>
<dbReference type="GO" id="GO:0005737">
    <property type="term" value="C:cytoplasm"/>
    <property type="evidence" value="ECO:0007669"/>
    <property type="project" value="TreeGrafter"/>
</dbReference>
<accession>A0A2I7SGF6</accession>
<dbReference type="Gene3D" id="3.90.580.10">
    <property type="entry name" value="Zinc finger, CHC2-type domain"/>
    <property type="match status" value="1"/>
</dbReference>
<dbReference type="Pfam" id="PF13155">
    <property type="entry name" value="Toprim_2"/>
    <property type="match status" value="1"/>
</dbReference>
<evidence type="ECO:0000256" key="1">
    <source>
        <dbReference type="ARBA" id="ARBA00022478"/>
    </source>
</evidence>
<feature type="region of interest" description="Disordered" evidence="10">
    <location>
        <begin position="88"/>
        <end position="113"/>
    </location>
</feature>